<evidence type="ECO:0000313" key="2">
    <source>
        <dbReference type="Proteomes" id="UP000076923"/>
    </source>
</evidence>
<evidence type="ECO:0000313" key="1">
    <source>
        <dbReference type="EMBL" id="OAD43833.1"/>
    </source>
</evidence>
<accession>A0A176T8R4</accession>
<organism evidence="1 2">
    <name type="scientific">Polaribacter atrinae</name>
    <dbReference type="NCBI Taxonomy" id="1333662"/>
    <lineage>
        <taxon>Bacteria</taxon>
        <taxon>Pseudomonadati</taxon>
        <taxon>Bacteroidota</taxon>
        <taxon>Flavobacteriia</taxon>
        <taxon>Flavobacteriales</taxon>
        <taxon>Flavobacteriaceae</taxon>
    </lineage>
</organism>
<dbReference type="AlphaFoldDB" id="A0A176T8R4"/>
<dbReference type="Proteomes" id="UP000076923">
    <property type="component" value="Unassembled WGS sequence"/>
</dbReference>
<gene>
    <name evidence="1" type="ORF">LPB303_13065</name>
</gene>
<keyword evidence="2" id="KW-1185">Reference proteome</keyword>
<reference evidence="1 2" key="1">
    <citation type="submission" date="2016-02" db="EMBL/GenBank/DDBJ databases">
        <title>Draft genome sequence of Polaribacter atrinae KACC17473.</title>
        <authorList>
            <person name="Shin S.-K."/>
            <person name="Yi H."/>
        </authorList>
    </citation>
    <scope>NUCLEOTIDE SEQUENCE [LARGE SCALE GENOMIC DNA]</scope>
    <source>
        <strain evidence="1 2">KACC 17473</strain>
    </source>
</reference>
<dbReference type="STRING" id="1333662.LPB303_13065"/>
<sequence length="155" mass="18380">MILKKDYSKRTELEKIKTNWNKVKGLYERKEWSTAILRASTTVELSANFVIRKELEEKQNIDEDFVSHLLLWANGIRGKFDKLLIPIFKNSDFKKELKKLNKKVQDINKERNTIAHSGQFKKKPTAQKIVKESKLVIETLIKEYEQDFELKIIEK</sequence>
<comment type="caution">
    <text evidence="1">The sequence shown here is derived from an EMBL/GenBank/DDBJ whole genome shotgun (WGS) entry which is preliminary data.</text>
</comment>
<protein>
    <recommendedName>
        <fullName evidence="3">RiboL-PSP-HEPN domain-containing protein</fullName>
    </recommendedName>
</protein>
<evidence type="ECO:0008006" key="3">
    <source>
        <dbReference type="Google" id="ProtNLM"/>
    </source>
</evidence>
<proteinExistence type="predicted"/>
<name>A0A176T8R4_9FLAO</name>
<dbReference type="EMBL" id="LVWE01000054">
    <property type="protein sequence ID" value="OAD43833.1"/>
    <property type="molecule type" value="Genomic_DNA"/>
</dbReference>